<dbReference type="Proteomes" id="UP000485058">
    <property type="component" value="Unassembled WGS sequence"/>
</dbReference>
<proteinExistence type="predicted"/>
<comment type="caution">
    <text evidence="1">The sequence shown here is derived from an EMBL/GenBank/DDBJ whole genome shotgun (WGS) entry which is preliminary data.</text>
</comment>
<keyword evidence="2" id="KW-1185">Reference proteome</keyword>
<evidence type="ECO:0000313" key="1">
    <source>
        <dbReference type="EMBL" id="GFH16193.1"/>
    </source>
</evidence>
<sequence length="63" mass="6764">MSPQGSPFAFFHQPVPGMPAGYPLLVDTAISAKRAAQISSYLAEGGFLDRSFTESLDLRVTFA</sequence>
<dbReference type="EMBL" id="BLLF01000959">
    <property type="protein sequence ID" value="GFH16193.1"/>
    <property type="molecule type" value="Genomic_DNA"/>
</dbReference>
<organism evidence="1 2">
    <name type="scientific">Haematococcus lacustris</name>
    <name type="common">Green alga</name>
    <name type="synonym">Haematococcus pluvialis</name>
    <dbReference type="NCBI Taxonomy" id="44745"/>
    <lineage>
        <taxon>Eukaryota</taxon>
        <taxon>Viridiplantae</taxon>
        <taxon>Chlorophyta</taxon>
        <taxon>core chlorophytes</taxon>
        <taxon>Chlorophyceae</taxon>
        <taxon>CS clade</taxon>
        <taxon>Chlamydomonadales</taxon>
        <taxon>Haematococcaceae</taxon>
        <taxon>Haematococcus</taxon>
    </lineage>
</organism>
<reference evidence="1 2" key="1">
    <citation type="submission" date="2020-02" db="EMBL/GenBank/DDBJ databases">
        <title>Draft genome sequence of Haematococcus lacustris strain NIES-144.</title>
        <authorList>
            <person name="Morimoto D."/>
            <person name="Nakagawa S."/>
            <person name="Yoshida T."/>
            <person name="Sawayama S."/>
        </authorList>
    </citation>
    <scope>NUCLEOTIDE SEQUENCE [LARGE SCALE GENOMIC DNA]</scope>
    <source>
        <strain evidence="1 2">NIES-144</strain>
    </source>
</reference>
<evidence type="ECO:0000313" key="2">
    <source>
        <dbReference type="Proteomes" id="UP000485058"/>
    </source>
</evidence>
<name>A0A699Z0Y2_HAELA</name>
<dbReference type="AlphaFoldDB" id="A0A699Z0Y2"/>
<accession>A0A699Z0Y2</accession>
<gene>
    <name evidence="1" type="ORF">HaLaN_12568</name>
</gene>
<protein>
    <submittedName>
        <fullName evidence="1">PKD_channel domain-containing protein</fullName>
    </submittedName>
</protein>